<dbReference type="Gene3D" id="1.25.70.10">
    <property type="entry name" value="Transcription termination factor 3, mitochondrial"/>
    <property type="match status" value="1"/>
</dbReference>
<evidence type="ECO:0000313" key="5">
    <source>
        <dbReference type="Proteomes" id="UP001141806"/>
    </source>
</evidence>
<keyword evidence="5" id="KW-1185">Reference proteome</keyword>
<dbReference type="OrthoDB" id="637682at2759"/>
<proteinExistence type="inferred from homology"/>
<dbReference type="GO" id="GO:0003676">
    <property type="term" value="F:nucleic acid binding"/>
    <property type="evidence" value="ECO:0007669"/>
    <property type="project" value="InterPro"/>
</dbReference>
<sequence>MDFLVNTMGMVPAVIARCPTILTFSLGMRIIPRCSVIQVLLSNGLIEKDFSLATLVISSEKSFLERYVTKYEVEVPQLLKVRSSLSSLVNTATEVLVSISPGYYAAVKSG</sequence>
<evidence type="ECO:0000256" key="2">
    <source>
        <dbReference type="ARBA" id="ARBA00022472"/>
    </source>
</evidence>
<keyword evidence="2" id="KW-0806">Transcription termination</keyword>
<keyword evidence="2" id="KW-0805">Transcription regulation</keyword>
<keyword evidence="3" id="KW-0809">Transit peptide</keyword>
<dbReference type="Proteomes" id="UP001141806">
    <property type="component" value="Unassembled WGS sequence"/>
</dbReference>
<dbReference type="InterPro" id="IPR003690">
    <property type="entry name" value="MTERF"/>
</dbReference>
<keyword evidence="2" id="KW-0804">Transcription</keyword>
<dbReference type="GO" id="GO:0006353">
    <property type="term" value="P:DNA-templated transcription termination"/>
    <property type="evidence" value="ECO:0007669"/>
    <property type="project" value="UniProtKB-KW"/>
</dbReference>
<dbReference type="EMBL" id="JAMYWD010000003">
    <property type="protein sequence ID" value="KAJ4975299.1"/>
    <property type="molecule type" value="Genomic_DNA"/>
</dbReference>
<evidence type="ECO:0000256" key="1">
    <source>
        <dbReference type="ARBA" id="ARBA00007692"/>
    </source>
</evidence>
<dbReference type="PANTHER" id="PTHR13068:SF133">
    <property type="entry name" value="MITOCHONDRIAL TRANSCRIPTION TERMINATION FACTOR FAMILY PROTEIN"/>
    <property type="match status" value="1"/>
</dbReference>
<comment type="caution">
    <text evidence="4">The sequence shown here is derived from an EMBL/GenBank/DDBJ whole genome shotgun (WGS) entry which is preliminary data.</text>
</comment>
<evidence type="ECO:0000256" key="3">
    <source>
        <dbReference type="ARBA" id="ARBA00022946"/>
    </source>
</evidence>
<dbReference type="InterPro" id="IPR038538">
    <property type="entry name" value="MTERF_sf"/>
</dbReference>
<dbReference type="PANTHER" id="PTHR13068">
    <property type="entry name" value="CGI-12 PROTEIN-RELATED"/>
    <property type="match status" value="1"/>
</dbReference>
<dbReference type="Pfam" id="PF02536">
    <property type="entry name" value="mTERF"/>
    <property type="match status" value="1"/>
</dbReference>
<gene>
    <name evidence="4" type="ORF">NE237_000405</name>
</gene>
<dbReference type="AlphaFoldDB" id="A0A9Q0QXG1"/>
<reference evidence="4" key="1">
    <citation type="journal article" date="2023" name="Plant J.">
        <title>The genome of the king protea, Protea cynaroides.</title>
        <authorList>
            <person name="Chang J."/>
            <person name="Duong T.A."/>
            <person name="Schoeman C."/>
            <person name="Ma X."/>
            <person name="Roodt D."/>
            <person name="Barker N."/>
            <person name="Li Z."/>
            <person name="Van de Peer Y."/>
            <person name="Mizrachi E."/>
        </authorList>
    </citation>
    <scope>NUCLEOTIDE SEQUENCE</scope>
    <source>
        <tissue evidence="4">Young leaves</tissue>
    </source>
</reference>
<name>A0A9Q0QXG1_9MAGN</name>
<accession>A0A9Q0QXG1</accession>
<organism evidence="4 5">
    <name type="scientific">Protea cynaroides</name>
    <dbReference type="NCBI Taxonomy" id="273540"/>
    <lineage>
        <taxon>Eukaryota</taxon>
        <taxon>Viridiplantae</taxon>
        <taxon>Streptophyta</taxon>
        <taxon>Embryophyta</taxon>
        <taxon>Tracheophyta</taxon>
        <taxon>Spermatophyta</taxon>
        <taxon>Magnoliopsida</taxon>
        <taxon>Proteales</taxon>
        <taxon>Proteaceae</taxon>
        <taxon>Protea</taxon>
    </lineage>
</organism>
<protein>
    <submittedName>
        <fullName evidence="4">Uncharacterized protein</fullName>
    </submittedName>
</protein>
<comment type="similarity">
    <text evidence="1">Belongs to the mTERF family.</text>
</comment>
<evidence type="ECO:0000313" key="4">
    <source>
        <dbReference type="EMBL" id="KAJ4975299.1"/>
    </source>
</evidence>